<organism evidence="5 6">
    <name type="scientific">Cajanus cajan</name>
    <name type="common">Pigeon pea</name>
    <name type="synonym">Cajanus indicus</name>
    <dbReference type="NCBI Taxonomy" id="3821"/>
    <lineage>
        <taxon>Eukaryota</taxon>
        <taxon>Viridiplantae</taxon>
        <taxon>Streptophyta</taxon>
        <taxon>Embryophyta</taxon>
        <taxon>Tracheophyta</taxon>
        <taxon>Spermatophyta</taxon>
        <taxon>Magnoliopsida</taxon>
        <taxon>eudicotyledons</taxon>
        <taxon>Gunneridae</taxon>
        <taxon>Pentapetalae</taxon>
        <taxon>rosids</taxon>
        <taxon>fabids</taxon>
        <taxon>Fabales</taxon>
        <taxon>Fabaceae</taxon>
        <taxon>Papilionoideae</taxon>
        <taxon>50 kb inversion clade</taxon>
        <taxon>NPAAA clade</taxon>
        <taxon>indigoferoid/millettioid clade</taxon>
        <taxon>Phaseoleae</taxon>
        <taxon>Cajanus</taxon>
    </lineage>
</organism>
<feature type="compositionally biased region" description="Basic and acidic residues" evidence="2">
    <location>
        <begin position="637"/>
        <end position="646"/>
    </location>
</feature>
<feature type="non-terminal residue" evidence="5">
    <location>
        <position position="1"/>
    </location>
</feature>
<feature type="domain" description="Retrotransposon gag" evidence="3">
    <location>
        <begin position="24"/>
        <end position="123"/>
    </location>
</feature>
<dbReference type="PANTHER" id="PTHR34222:SF99">
    <property type="entry name" value="PROTEIN, PUTATIVE-RELATED"/>
    <property type="match status" value="1"/>
</dbReference>
<evidence type="ECO:0000256" key="1">
    <source>
        <dbReference type="ARBA" id="ARBA00022750"/>
    </source>
</evidence>
<dbReference type="InterPro" id="IPR005162">
    <property type="entry name" value="Retrotrans_gag_dom"/>
</dbReference>
<evidence type="ECO:0000259" key="3">
    <source>
        <dbReference type="Pfam" id="PF03732"/>
    </source>
</evidence>
<reference evidence="5 6" key="1">
    <citation type="journal article" date="2012" name="Nat. Biotechnol.">
        <title>Draft genome sequence of pigeonpea (Cajanus cajan), an orphan legume crop of resource-poor farmers.</title>
        <authorList>
            <person name="Varshney R.K."/>
            <person name="Chen W."/>
            <person name="Li Y."/>
            <person name="Bharti A.K."/>
            <person name="Saxena R.K."/>
            <person name="Schlueter J.A."/>
            <person name="Donoghue M.T."/>
            <person name="Azam S."/>
            <person name="Fan G."/>
            <person name="Whaley A.M."/>
            <person name="Farmer A.D."/>
            <person name="Sheridan J."/>
            <person name="Iwata A."/>
            <person name="Tuteja R."/>
            <person name="Penmetsa R.V."/>
            <person name="Wu W."/>
            <person name="Upadhyaya H.D."/>
            <person name="Yang S.P."/>
            <person name="Shah T."/>
            <person name="Saxena K.B."/>
            <person name="Michael T."/>
            <person name="McCombie W.R."/>
            <person name="Yang B."/>
            <person name="Zhang G."/>
            <person name="Yang H."/>
            <person name="Wang J."/>
            <person name="Spillane C."/>
            <person name="Cook D.R."/>
            <person name="May G.D."/>
            <person name="Xu X."/>
            <person name="Jackson S.A."/>
        </authorList>
    </citation>
    <scope>NUCLEOTIDE SEQUENCE [LARGE SCALE GENOMIC DNA]</scope>
    <source>
        <strain evidence="6">cv. Asha</strain>
    </source>
</reference>
<evidence type="ECO:0000256" key="2">
    <source>
        <dbReference type="SAM" id="MobiDB-lite"/>
    </source>
</evidence>
<gene>
    <name evidence="5" type="ORF">KK1_020416</name>
</gene>
<dbReference type="Pfam" id="PF03732">
    <property type="entry name" value="Retrotrans_gag"/>
    <property type="match status" value="1"/>
</dbReference>
<dbReference type="Proteomes" id="UP000075243">
    <property type="component" value="Chromosome 1"/>
</dbReference>
<feature type="region of interest" description="Disordered" evidence="2">
    <location>
        <begin position="637"/>
        <end position="659"/>
    </location>
</feature>
<evidence type="ECO:0000313" key="5">
    <source>
        <dbReference type="EMBL" id="KYP76188.1"/>
    </source>
</evidence>
<dbReference type="EMBL" id="CM003603">
    <property type="protein sequence ID" value="KYP76188.1"/>
    <property type="molecule type" value="Genomic_DNA"/>
</dbReference>
<keyword evidence="1" id="KW-0064">Aspartyl protease</keyword>
<keyword evidence="1" id="KW-0378">Hydrolase</keyword>
<name>A0A151UAC5_CAJCA</name>
<dbReference type="Pfam" id="PF22936">
    <property type="entry name" value="Pol_BBD"/>
    <property type="match status" value="1"/>
</dbReference>
<dbReference type="InterPro" id="IPR043502">
    <property type="entry name" value="DNA/RNA_pol_sf"/>
</dbReference>
<feature type="compositionally biased region" description="Polar residues" evidence="2">
    <location>
        <begin position="647"/>
        <end position="659"/>
    </location>
</feature>
<dbReference type="Gramene" id="C.cajan_19833.t">
    <property type="protein sequence ID" value="C.cajan_19833.t"/>
    <property type="gene ID" value="C.cajan_19833"/>
</dbReference>
<evidence type="ECO:0000259" key="4">
    <source>
        <dbReference type="Pfam" id="PF22936"/>
    </source>
</evidence>
<evidence type="ECO:0000313" key="6">
    <source>
        <dbReference type="Proteomes" id="UP000075243"/>
    </source>
</evidence>
<dbReference type="SUPFAM" id="SSF56672">
    <property type="entry name" value="DNA/RNA polymerases"/>
    <property type="match status" value="1"/>
</dbReference>
<dbReference type="InterPro" id="IPR054722">
    <property type="entry name" value="PolX-like_BBD"/>
</dbReference>
<feature type="domain" description="Retrovirus-related Pol polyprotein from transposon TNT 1-94-like beta-barrel" evidence="4">
    <location>
        <begin position="303"/>
        <end position="360"/>
    </location>
</feature>
<dbReference type="GO" id="GO:0004190">
    <property type="term" value="F:aspartic-type endopeptidase activity"/>
    <property type="evidence" value="ECO:0007669"/>
    <property type="project" value="UniProtKB-KW"/>
</dbReference>
<dbReference type="PANTHER" id="PTHR34222">
    <property type="entry name" value="GAG_PRE-INTEGRS DOMAIN-CONTAINING PROTEIN"/>
    <property type="match status" value="1"/>
</dbReference>
<dbReference type="STRING" id="3821.A0A151UAC5"/>
<proteinExistence type="predicted"/>
<protein>
    <submittedName>
        <fullName evidence="5">Copia protein</fullName>
    </submittedName>
</protein>
<sequence length="659" mass="74166">PEPPAATDPLHTPWERCNALIMSWLLNSLSPSIAQSVIYFESAAAIWTDLKDRFSQSDLLRIVELQEEIYGIKQGSRPVSKYYTSLKSLWEELDNYRPFPDCQCSSKTYHQQNFIIRFLKGLEDRFSIVRSQILLMDPLPPISCVFSMVVQQERQHLLPNGEEEPNAFINTRFTFSGKGRSGKVPPGGPTRNNTRNASNKKCVYCHRTGHNVETCYGKHGYPPCHPRYLGRPHFNPCDGTASANSAAQETSNNEYNTSVVEGSSSNGPIHVSNSKLGISSYSHHFLSNIHTVPITHSQNNIPWIIDSGATDHITSSLDSFFNYSKIKPVQINLPNGAVVFPHFSGSVQFSPNFIIHNVLFEIGSLKTIGLGKLKQGLYQLDINKHASLTSPKASFISNFTTPPINNTNLWHFREREAYHAHSLFITFHFFLCKPSPSPLLLNRFFVFCRGMNSLLLICTLLLHLFCTSGQSSTQLLGFSDADWATCVDTQRSITGYCFFIDNSLVSWKAKKQFIVSRSSAEAEYMALASATCELQWLSFLLSDLRIPITKRFVLYCDSQSALYIAANPVFHERTKHLEIDCHIVREKLLAGLMHLLPVSSSHELADIFTKALPPRLFHSNLSKLELLDIFKPPACEGLKEEGRKDPQQLNQTSNSSPIE</sequence>
<dbReference type="CDD" id="cd09272">
    <property type="entry name" value="RNase_HI_RT_Ty1"/>
    <property type="match status" value="1"/>
</dbReference>
<keyword evidence="6" id="KW-1185">Reference proteome</keyword>
<keyword evidence="1" id="KW-0645">Protease</keyword>
<dbReference type="AlphaFoldDB" id="A0A151UAC5"/>
<accession>A0A151UAC5</accession>